<keyword evidence="3 5" id="KW-1133">Transmembrane helix</keyword>
<proteinExistence type="inferred from homology"/>
<organism evidence="7">
    <name type="scientific">mine drainage metagenome</name>
    <dbReference type="NCBI Taxonomy" id="410659"/>
    <lineage>
        <taxon>unclassified sequences</taxon>
        <taxon>metagenomes</taxon>
        <taxon>ecological metagenomes</taxon>
    </lineage>
</organism>
<evidence type="ECO:0000313" key="7">
    <source>
        <dbReference type="EMBL" id="EQD40963.1"/>
    </source>
</evidence>
<keyword evidence="4 5" id="KW-0472">Membrane</keyword>
<feature type="transmembrane region" description="Helical" evidence="5">
    <location>
        <begin position="143"/>
        <end position="163"/>
    </location>
</feature>
<feature type="transmembrane region" description="Helical" evidence="5">
    <location>
        <begin position="119"/>
        <end position="137"/>
    </location>
</feature>
<feature type="transmembrane region" description="Helical" evidence="5">
    <location>
        <begin position="83"/>
        <end position="107"/>
    </location>
</feature>
<name>T0Z7J0_9ZZZZ</name>
<dbReference type="EMBL" id="AUZY01009778">
    <property type="protein sequence ID" value="EQD40963.1"/>
    <property type="molecule type" value="Genomic_DNA"/>
</dbReference>
<feature type="transmembrane region" description="Helical" evidence="5">
    <location>
        <begin position="434"/>
        <end position="453"/>
    </location>
</feature>
<comment type="caution">
    <text evidence="7">The sequence shown here is derived from an EMBL/GenBank/DDBJ whole genome shotgun (WGS) entry which is preliminary data.</text>
</comment>
<feature type="transmembrane region" description="Helical" evidence="5">
    <location>
        <begin position="367"/>
        <end position="385"/>
    </location>
</feature>
<evidence type="ECO:0000256" key="2">
    <source>
        <dbReference type="ARBA" id="ARBA00022692"/>
    </source>
</evidence>
<feature type="transmembrane region" description="Helical" evidence="5">
    <location>
        <begin position="175"/>
        <end position="197"/>
    </location>
</feature>
<feature type="transmembrane region" description="Helical" evidence="5">
    <location>
        <begin position="339"/>
        <end position="361"/>
    </location>
</feature>
<feature type="transmembrane region" description="Helical" evidence="5">
    <location>
        <begin position="217"/>
        <end position="243"/>
    </location>
</feature>
<evidence type="ECO:0000256" key="1">
    <source>
        <dbReference type="ARBA" id="ARBA00004141"/>
    </source>
</evidence>
<feature type="domain" description="NADH:quinone oxidoreductase/Mrp antiporter transmembrane" evidence="6">
    <location>
        <begin position="138"/>
        <end position="440"/>
    </location>
</feature>
<feature type="transmembrane region" description="Helical" evidence="5">
    <location>
        <begin position="264"/>
        <end position="286"/>
    </location>
</feature>
<dbReference type="Pfam" id="PF00361">
    <property type="entry name" value="Proton_antipo_M"/>
    <property type="match status" value="1"/>
</dbReference>
<dbReference type="HAMAP" id="MF_00445">
    <property type="entry name" value="NDH1_NuoN_1"/>
    <property type="match status" value="1"/>
</dbReference>
<dbReference type="InterPro" id="IPR001750">
    <property type="entry name" value="ND/Mrp_TM"/>
</dbReference>
<feature type="transmembrane region" description="Helical" evidence="5">
    <location>
        <begin position="6"/>
        <end position="29"/>
    </location>
</feature>
<protein>
    <submittedName>
        <fullName evidence="7">NADH dehydrogenase subunit N</fullName>
    </submittedName>
</protein>
<dbReference type="AlphaFoldDB" id="T0Z7J0"/>
<dbReference type="GO" id="GO:0016020">
    <property type="term" value="C:membrane"/>
    <property type="evidence" value="ECO:0007669"/>
    <property type="project" value="UniProtKB-SubCell"/>
</dbReference>
<dbReference type="GO" id="GO:0042773">
    <property type="term" value="P:ATP synthesis coupled electron transport"/>
    <property type="evidence" value="ECO:0007669"/>
    <property type="project" value="InterPro"/>
</dbReference>
<dbReference type="InterPro" id="IPR010096">
    <property type="entry name" value="NADH-Q_OxRdtase_suN/2"/>
</dbReference>
<evidence type="ECO:0000256" key="5">
    <source>
        <dbReference type="SAM" id="Phobius"/>
    </source>
</evidence>
<feature type="transmembrane region" description="Helical" evidence="5">
    <location>
        <begin position="491"/>
        <end position="510"/>
    </location>
</feature>
<gene>
    <name evidence="7" type="ORF">B1B_14727</name>
</gene>
<feature type="transmembrane region" description="Helical" evidence="5">
    <location>
        <begin position="298"/>
        <end position="319"/>
    </location>
</feature>
<dbReference type="GO" id="GO:0008137">
    <property type="term" value="F:NADH dehydrogenase (ubiquinone) activity"/>
    <property type="evidence" value="ECO:0007669"/>
    <property type="project" value="InterPro"/>
</dbReference>
<reference evidence="7" key="2">
    <citation type="journal article" date="2014" name="ISME J.">
        <title>Microbial stratification in low pH oxic and suboxic macroscopic growths along an acid mine drainage.</title>
        <authorList>
            <person name="Mendez-Garcia C."/>
            <person name="Mesa V."/>
            <person name="Sprenger R.R."/>
            <person name="Richter M."/>
            <person name="Diez M.S."/>
            <person name="Solano J."/>
            <person name="Bargiela R."/>
            <person name="Golyshina O.V."/>
            <person name="Manteca A."/>
            <person name="Ramos J.L."/>
            <person name="Gallego J.R."/>
            <person name="Llorente I."/>
            <person name="Martins Dos Santos V.A."/>
            <person name="Jensen O.N."/>
            <person name="Pelaez A.I."/>
            <person name="Sanchez J."/>
            <person name="Ferrer M."/>
        </authorList>
    </citation>
    <scope>NUCLEOTIDE SEQUENCE</scope>
</reference>
<evidence type="ECO:0000259" key="6">
    <source>
        <dbReference type="Pfam" id="PF00361"/>
    </source>
</evidence>
<feature type="transmembrane region" description="Helical" evidence="5">
    <location>
        <begin position="36"/>
        <end position="63"/>
    </location>
</feature>
<evidence type="ECO:0000256" key="4">
    <source>
        <dbReference type="ARBA" id="ARBA00023136"/>
    </source>
</evidence>
<dbReference type="PANTHER" id="PTHR22773">
    <property type="entry name" value="NADH DEHYDROGENASE"/>
    <property type="match status" value="1"/>
</dbReference>
<evidence type="ECO:0000256" key="3">
    <source>
        <dbReference type="ARBA" id="ARBA00022989"/>
    </source>
</evidence>
<keyword evidence="2 5" id="KW-0812">Transmembrane</keyword>
<comment type="subcellular location">
    <subcellularLocation>
        <location evidence="1">Membrane</location>
        <topology evidence="1">Multi-pass membrane protein</topology>
    </subcellularLocation>
</comment>
<sequence length="530" mass="55542">MTFADFALPFLPEILVLAGVLLVLILDVLGAKRIEVFGSITVGATLLALLFVIADLGFLPFAALSTVPAGQIDIPLAVVGTPLYSFTSLGFVFQAIFLSATLLVSLASMSRPSYEKGAAVFYALVGMATLGMLLVGIASDLIFLLLAIEVTAISTYLLVGYTRRDPRSLEAAMKFYVIGALSTVISFFGASLLFGAYGSTNLYYIRSVGGAVGYPTLILLGYGLLIAGLAFKVTLVPFHAWAVDVYDGAPSDVSAFLAGGTKKIGLFAFFLVFLGPVLFFTTTGTSNPFNAGVLNTGPIFQIVLGVLAVVTMTVGNVLALMQKEMKRMLAYSSISQVGYMMIGIVIATSPAIAGATLQIFSHTFMKTGAFLVVAAVASLGIGPLISDWKGLGQRRPWLSVAFALILLSLAGVPLTVGFVSKFVLFSSAVQAQGYFIWLAVAGLLNSAISVFYYGRVLKVMFFDAPDPVAEAPAAGPAAPAPERLPVGGLGYARASTITLIAIVIVTFGIFPQVILGPIQSAAQHFLIAGP</sequence>
<accession>T0Z7J0</accession>
<reference evidence="7" key="1">
    <citation type="submission" date="2013-08" db="EMBL/GenBank/DDBJ databases">
        <authorList>
            <person name="Mendez C."/>
            <person name="Richter M."/>
            <person name="Ferrer M."/>
            <person name="Sanchez J."/>
        </authorList>
    </citation>
    <scope>NUCLEOTIDE SEQUENCE</scope>
</reference>
<feature type="transmembrane region" description="Helical" evidence="5">
    <location>
        <begin position="397"/>
        <end position="419"/>
    </location>
</feature>